<dbReference type="RefSeq" id="WP_196883860.1">
    <property type="nucleotide sequence ID" value="NZ_CP065202.1"/>
</dbReference>
<dbReference type="EMBL" id="CP065202">
    <property type="protein sequence ID" value="QPL32390.1"/>
    <property type="molecule type" value="Genomic_DNA"/>
</dbReference>
<reference evidence="1 2" key="1">
    <citation type="submission" date="2020-11" db="EMBL/GenBank/DDBJ databases">
        <title>The Complete Genome of Pseudomonas fragi A13BB.</title>
        <authorList>
            <person name="Awolope O.K."/>
            <person name="O'Driscoll N.H."/>
            <person name="Di Salvo A."/>
            <person name="Lamb A.J."/>
        </authorList>
    </citation>
    <scope>NUCLEOTIDE SEQUENCE [LARGE SCALE GENOMIC DNA]</scope>
    <source>
        <strain evidence="1 2">A13BB</strain>
    </source>
</reference>
<gene>
    <name evidence="1" type="ORF">I5R27_04515</name>
</gene>
<sequence>MSKPFDMALFLSGVLTGSKATQQRHLRQARAMQAAIQQRWQRDNPWTWQLKHVRWFLTQHLKDHSDATRYYYRLTTLLIWKKLGKDRDVLIWHLQITSPFRADQETIDSF</sequence>
<evidence type="ECO:0000313" key="2">
    <source>
        <dbReference type="Proteomes" id="UP000594467"/>
    </source>
</evidence>
<proteinExistence type="predicted"/>
<accession>A0A9Q6VMK6</accession>
<evidence type="ECO:0000313" key="1">
    <source>
        <dbReference type="EMBL" id="QPL32390.1"/>
    </source>
</evidence>
<evidence type="ECO:0008006" key="3">
    <source>
        <dbReference type="Google" id="ProtNLM"/>
    </source>
</evidence>
<dbReference type="AlphaFoldDB" id="A0A9Q6VMK6"/>
<name>A0A9Q6VMK6_PSEFR</name>
<protein>
    <recommendedName>
        <fullName evidence="3">Prophage PssSM-03</fullName>
    </recommendedName>
</protein>
<organism evidence="1 2">
    <name type="scientific">Pseudomonas fragi</name>
    <dbReference type="NCBI Taxonomy" id="296"/>
    <lineage>
        <taxon>Bacteria</taxon>
        <taxon>Pseudomonadati</taxon>
        <taxon>Pseudomonadota</taxon>
        <taxon>Gammaproteobacteria</taxon>
        <taxon>Pseudomonadales</taxon>
        <taxon>Pseudomonadaceae</taxon>
        <taxon>Pseudomonas</taxon>
    </lineage>
</organism>
<dbReference type="Proteomes" id="UP000594467">
    <property type="component" value="Chromosome"/>
</dbReference>